<feature type="compositionally biased region" description="Low complexity" evidence="2">
    <location>
        <begin position="301"/>
        <end position="315"/>
    </location>
</feature>
<dbReference type="AlphaFoldDB" id="A0AAE0C9N4"/>
<organism evidence="3 4">
    <name type="scientific">Cymbomonas tetramitiformis</name>
    <dbReference type="NCBI Taxonomy" id="36881"/>
    <lineage>
        <taxon>Eukaryota</taxon>
        <taxon>Viridiplantae</taxon>
        <taxon>Chlorophyta</taxon>
        <taxon>Pyramimonadophyceae</taxon>
        <taxon>Pyramimonadales</taxon>
        <taxon>Pyramimonadaceae</taxon>
        <taxon>Cymbomonas</taxon>
    </lineage>
</organism>
<feature type="coiled-coil region" evidence="1">
    <location>
        <begin position="537"/>
        <end position="571"/>
    </location>
</feature>
<proteinExistence type="predicted"/>
<evidence type="ECO:0000256" key="2">
    <source>
        <dbReference type="SAM" id="MobiDB-lite"/>
    </source>
</evidence>
<name>A0AAE0C9N4_9CHLO</name>
<protein>
    <submittedName>
        <fullName evidence="3">Uncharacterized protein</fullName>
    </submittedName>
</protein>
<feature type="compositionally biased region" description="Acidic residues" evidence="2">
    <location>
        <begin position="316"/>
        <end position="325"/>
    </location>
</feature>
<evidence type="ECO:0000256" key="1">
    <source>
        <dbReference type="SAM" id="Coils"/>
    </source>
</evidence>
<evidence type="ECO:0000313" key="3">
    <source>
        <dbReference type="EMBL" id="KAK3250967.1"/>
    </source>
</evidence>
<evidence type="ECO:0000313" key="4">
    <source>
        <dbReference type="Proteomes" id="UP001190700"/>
    </source>
</evidence>
<keyword evidence="1" id="KW-0175">Coiled coil</keyword>
<feature type="region of interest" description="Disordered" evidence="2">
    <location>
        <begin position="131"/>
        <end position="150"/>
    </location>
</feature>
<keyword evidence="4" id="KW-1185">Reference proteome</keyword>
<feature type="region of interest" description="Disordered" evidence="2">
    <location>
        <begin position="668"/>
        <end position="705"/>
    </location>
</feature>
<feature type="region of interest" description="Disordered" evidence="2">
    <location>
        <begin position="50"/>
        <end position="84"/>
    </location>
</feature>
<sequence>MRRISPNVNKRATHREVRLDSKDDFLPTYFRSLAPEVVPVEDAQHIRFHNSISNPDESKKGPLSSLPSVSTSPGPGLSRPTRSSFVSVPAAKYENLHFRYENAPDVLGAVLKDRSGTGGASSLVAKNSFPKFRSDSQHMHTGDHKLTDLPAKTTSIGGILDNSRVCLDPHPLRESQSEHSQQSLASPPSDTRVAVFDLFQSHFQHELRLADAPGTAGPASLSTGSPAGEIDVLRSLSTPKSRSRMGIHMEDSGEPGSSEDCLHSHFSLDAPWWRGLQEQQRHSGIALFHAMRKLLAPSEEGGLGLAGSAHGAPSQQEEEDADEQGQEGTATGVEHSEEELPVPRASTSRQAKAVADPIVQTEYAKTLYCMCLEELARQNEDLCPEQTDVLRIVSASLAGFFNELVCQAMDDRKKVQHANDKVRLEKENHKKTIRTILLFAREHKLTLTEHDFKYKDTIEDVPKTMLEDVFTGKGRASLSLATPVGRETFQALVAPEIHPAVETTESTAAETGIATAGGNAAPDMQRLSGKGDSAPNAEELVNELSKAKAEADHLREHNKRLTHDIASLQDMLRRARVLQQQLLPPSSKTGHVADGETRQALGQAVNCLQIITKLHTVEQRKQCRRQMEYVAFVLRAAEVASSSGDKGGGLAFKRKFIECIAPITETRLPYRHQGQKSPPLPLTHPKHSSSSFTSSLPSRPNTSLM</sequence>
<feature type="compositionally biased region" description="Basic and acidic residues" evidence="2">
    <location>
        <begin position="132"/>
        <end position="147"/>
    </location>
</feature>
<feature type="compositionally biased region" description="Low complexity" evidence="2">
    <location>
        <begin position="61"/>
        <end position="78"/>
    </location>
</feature>
<feature type="region of interest" description="Disordered" evidence="2">
    <location>
        <begin position="301"/>
        <end position="354"/>
    </location>
</feature>
<dbReference type="EMBL" id="LGRX02026377">
    <property type="protein sequence ID" value="KAK3250967.1"/>
    <property type="molecule type" value="Genomic_DNA"/>
</dbReference>
<reference evidence="3 4" key="1">
    <citation type="journal article" date="2015" name="Genome Biol. Evol.">
        <title>Comparative Genomics of a Bacterivorous Green Alga Reveals Evolutionary Causalities and Consequences of Phago-Mixotrophic Mode of Nutrition.</title>
        <authorList>
            <person name="Burns J.A."/>
            <person name="Paasch A."/>
            <person name="Narechania A."/>
            <person name="Kim E."/>
        </authorList>
    </citation>
    <scope>NUCLEOTIDE SEQUENCE [LARGE SCALE GENOMIC DNA]</scope>
    <source>
        <strain evidence="3 4">PLY_AMNH</strain>
    </source>
</reference>
<feature type="region of interest" description="Disordered" evidence="2">
    <location>
        <begin position="236"/>
        <end position="262"/>
    </location>
</feature>
<dbReference type="Proteomes" id="UP001190700">
    <property type="component" value="Unassembled WGS sequence"/>
</dbReference>
<feature type="compositionally biased region" description="Polar residues" evidence="2">
    <location>
        <begin position="178"/>
        <end position="188"/>
    </location>
</feature>
<gene>
    <name evidence="3" type="ORF">CYMTET_39681</name>
</gene>
<feature type="region of interest" description="Disordered" evidence="2">
    <location>
        <begin position="516"/>
        <end position="535"/>
    </location>
</feature>
<feature type="compositionally biased region" description="Low complexity" evidence="2">
    <location>
        <begin position="688"/>
        <end position="698"/>
    </location>
</feature>
<feature type="region of interest" description="Disordered" evidence="2">
    <location>
        <begin position="167"/>
        <end position="188"/>
    </location>
</feature>
<accession>A0AAE0C9N4</accession>
<comment type="caution">
    <text evidence="3">The sequence shown here is derived from an EMBL/GenBank/DDBJ whole genome shotgun (WGS) entry which is preliminary data.</text>
</comment>